<organism evidence="1">
    <name type="scientific">marine sediment metagenome</name>
    <dbReference type="NCBI Taxonomy" id="412755"/>
    <lineage>
        <taxon>unclassified sequences</taxon>
        <taxon>metagenomes</taxon>
        <taxon>ecological metagenomes</taxon>
    </lineage>
</organism>
<evidence type="ECO:0000313" key="1">
    <source>
        <dbReference type="EMBL" id="GAG69330.1"/>
    </source>
</evidence>
<dbReference type="AlphaFoldDB" id="X0ZI65"/>
<accession>X0ZI65</accession>
<reference evidence="1" key="1">
    <citation type="journal article" date="2014" name="Front. Microbiol.">
        <title>High frequency of phylogenetically diverse reductive dehalogenase-homologous genes in deep subseafloor sedimentary metagenomes.</title>
        <authorList>
            <person name="Kawai M."/>
            <person name="Futagami T."/>
            <person name="Toyoda A."/>
            <person name="Takaki Y."/>
            <person name="Nishi S."/>
            <person name="Hori S."/>
            <person name="Arai W."/>
            <person name="Tsubouchi T."/>
            <person name="Morono Y."/>
            <person name="Uchiyama I."/>
            <person name="Ito T."/>
            <person name="Fujiyama A."/>
            <person name="Inagaki F."/>
            <person name="Takami H."/>
        </authorList>
    </citation>
    <scope>NUCLEOTIDE SEQUENCE</scope>
    <source>
        <strain evidence="1">Expedition CK06-06</strain>
    </source>
</reference>
<feature type="non-terminal residue" evidence="1">
    <location>
        <position position="32"/>
    </location>
</feature>
<gene>
    <name evidence="1" type="ORF">S01H4_01479</name>
</gene>
<name>X0ZI65_9ZZZZ</name>
<proteinExistence type="predicted"/>
<dbReference type="EMBL" id="BART01000270">
    <property type="protein sequence ID" value="GAG69330.1"/>
    <property type="molecule type" value="Genomic_DNA"/>
</dbReference>
<protein>
    <submittedName>
        <fullName evidence="1">Uncharacterized protein</fullName>
    </submittedName>
</protein>
<comment type="caution">
    <text evidence="1">The sequence shown here is derived from an EMBL/GenBank/DDBJ whole genome shotgun (WGS) entry which is preliminary data.</text>
</comment>
<sequence length="32" mass="3672">MRKDSPMPGPAMFPLLIPLENSEEQGIYYLSF</sequence>